<comment type="caution">
    <text evidence="2">The sequence shown here is derived from an EMBL/GenBank/DDBJ whole genome shotgun (WGS) entry which is preliminary data.</text>
</comment>
<dbReference type="SMART" id="SM00052">
    <property type="entry name" value="EAL"/>
    <property type="match status" value="1"/>
</dbReference>
<gene>
    <name evidence="2" type="ORF">SS37_22365</name>
</gene>
<name>A0A0F1ABA7_9ENTR</name>
<reference evidence="2 3" key="1">
    <citation type="submission" date="2015-03" db="EMBL/GenBank/DDBJ databases">
        <authorList>
            <person name="McCorrison J."/>
            <person name="Sanka R."/>
            <person name="Adams M."/>
            <person name="Brinkac L."/>
            <person name="Nierman W."/>
            <person name="Sutton G."/>
            <person name="Nelson K."/>
            <person name="Kiedrowski L."/>
            <person name="Guerrero D."/>
            <person name="Bonomo R."/>
        </authorList>
    </citation>
    <scope>NUCLEOTIDE SEQUENCE [LARGE SCALE GENOMIC DNA]</scope>
    <source>
        <strain evidence="2 3">35699</strain>
    </source>
</reference>
<dbReference type="PANTHER" id="PTHR33121:SF76">
    <property type="entry name" value="SIGNALING PROTEIN"/>
    <property type="match status" value="1"/>
</dbReference>
<organism evidence="2 3">
    <name type="scientific">Enterobacter sichuanensis</name>
    <dbReference type="NCBI Taxonomy" id="2071710"/>
    <lineage>
        <taxon>Bacteria</taxon>
        <taxon>Pseudomonadati</taxon>
        <taxon>Pseudomonadota</taxon>
        <taxon>Gammaproteobacteria</taxon>
        <taxon>Enterobacterales</taxon>
        <taxon>Enterobacteriaceae</taxon>
        <taxon>Enterobacter</taxon>
        <taxon>Enterobacter cloacae complex</taxon>
    </lineage>
</organism>
<evidence type="ECO:0000313" key="3">
    <source>
        <dbReference type="Proteomes" id="UP000033352"/>
    </source>
</evidence>
<dbReference type="AlphaFoldDB" id="A0A0F1ABA7"/>
<protein>
    <submittedName>
        <fullName evidence="2">Diguanylate phosphodiesterase</fullName>
    </submittedName>
</protein>
<dbReference type="PATRIC" id="fig|1619248.3.peg.4309"/>
<dbReference type="PANTHER" id="PTHR33121">
    <property type="entry name" value="CYCLIC DI-GMP PHOSPHODIESTERASE PDEF"/>
    <property type="match status" value="1"/>
</dbReference>
<dbReference type="Proteomes" id="UP000033352">
    <property type="component" value="Unassembled WGS sequence"/>
</dbReference>
<accession>A0A0F1ABA7</accession>
<dbReference type="RefSeq" id="WP_045286670.1">
    <property type="nucleotide sequence ID" value="NZ_JZYX01000063.1"/>
</dbReference>
<dbReference type="PROSITE" id="PS50883">
    <property type="entry name" value="EAL"/>
    <property type="match status" value="1"/>
</dbReference>
<dbReference type="GO" id="GO:0071111">
    <property type="term" value="F:cyclic-guanylate-specific phosphodiesterase activity"/>
    <property type="evidence" value="ECO:0007669"/>
    <property type="project" value="InterPro"/>
</dbReference>
<dbReference type="EMBL" id="JZYX01000063">
    <property type="protein sequence ID" value="KJN19127.1"/>
    <property type="molecule type" value="Genomic_DNA"/>
</dbReference>
<dbReference type="InterPro" id="IPR050706">
    <property type="entry name" value="Cyclic-di-GMP_PDE-like"/>
</dbReference>
<dbReference type="InterPro" id="IPR001633">
    <property type="entry name" value="EAL_dom"/>
</dbReference>
<dbReference type="SUPFAM" id="SSF141868">
    <property type="entry name" value="EAL domain-like"/>
    <property type="match status" value="1"/>
</dbReference>
<feature type="domain" description="EAL" evidence="1">
    <location>
        <begin position="1"/>
        <end position="232"/>
    </location>
</feature>
<dbReference type="OrthoDB" id="6623526at2"/>
<sequence>MTAHNLIDTPPRLEYISQEIVGIKLEPIVALRSMHQVGVEVLSVLSESRYSEGFFGDRSAEWSISLLEAQLAALKNTPRGHNLFINLPITVLTESAPFQRLIRLSGAPLHIEIVDPATFLALCAAQKQRVIENLMKLRNRGHAVWLDDVDEILVQSFLSSRLPLSGIKIDKEAFWRLRDTPALRQLVSRSFQLAGHVLIEGIETERDRTWALEAGADLGQGYYWPSWTWPED</sequence>
<dbReference type="Gene3D" id="3.20.20.450">
    <property type="entry name" value="EAL domain"/>
    <property type="match status" value="1"/>
</dbReference>
<evidence type="ECO:0000259" key="1">
    <source>
        <dbReference type="PROSITE" id="PS50883"/>
    </source>
</evidence>
<evidence type="ECO:0000313" key="2">
    <source>
        <dbReference type="EMBL" id="KJN19127.1"/>
    </source>
</evidence>
<proteinExistence type="predicted"/>
<dbReference type="InterPro" id="IPR035919">
    <property type="entry name" value="EAL_sf"/>
</dbReference>
<dbReference type="Pfam" id="PF00563">
    <property type="entry name" value="EAL"/>
    <property type="match status" value="1"/>
</dbReference>